<sequence length="71" mass="8814">MKPEKRNKVEMWLKKNEDILNCSGLDRKLNFPRGTMQKFYKYQRKLNDHRINKINRLIKRVFIEYDQINSK</sequence>
<evidence type="ECO:0000313" key="1">
    <source>
        <dbReference type="EMBL" id="GGX19132.1"/>
    </source>
</evidence>
<comment type="caution">
    <text evidence="1">The sequence shown here is derived from an EMBL/GenBank/DDBJ whole genome shotgun (WGS) entry which is preliminary data.</text>
</comment>
<evidence type="ECO:0000313" key="2">
    <source>
        <dbReference type="Proteomes" id="UP000601108"/>
    </source>
</evidence>
<reference evidence="1 2" key="1">
    <citation type="journal article" date="2014" name="Int. J. Syst. Evol. Microbiol.">
        <title>Complete genome sequence of Corynebacterium casei LMG S-19264T (=DSM 44701T), isolated from a smear-ripened cheese.</title>
        <authorList>
            <consortium name="US DOE Joint Genome Institute (JGI-PGF)"/>
            <person name="Walter F."/>
            <person name="Albersmeier A."/>
            <person name="Kalinowski J."/>
            <person name="Ruckert C."/>
        </authorList>
    </citation>
    <scope>NUCLEOTIDE SEQUENCE [LARGE SCALE GENOMIC DNA]</scope>
    <source>
        <strain evidence="1 2">KCTC 12285</strain>
    </source>
</reference>
<keyword evidence="2" id="KW-1185">Reference proteome</keyword>
<name>A0A918JXW6_9FLAO</name>
<gene>
    <name evidence="1" type="ORF">GCM10007384_20590</name>
</gene>
<organism evidence="1 2">
    <name type="scientific">Aquimarina muelleri</name>
    <dbReference type="NCBI Taxonomy" id="279356"/>
    <lineage>
        <taxon>Bacteria</taxon>
        <taxon>Pseudomonadati</taxon>
        <taxon>Bacteroidota</taxon>
        <taxon>Flavobacteriia</taxon>
        <taxon>Flavobacteriales</taxon>
        <taxon>Flavobacteriaceae</taxon>
        <taxon>Aquimarina</taxon>
    </lineage>
</organism>
<dbReference type="Proteomes" id="UP000601108">
    <property type="component" value="Unassembled WGS sequence"/>
</dbReference>
<proteinExistence type="predicted"/>
<dbReference type="AlphaFoldDB" id="A0A918JXW6"/>
<dbReference type="EMBL" id="BMWS01000012">
    <property type="protein sequence ID" value="GGX19132.1"/>
    <property type="molecule type" value="Genomic_DNA"/>
</dbReference>
<protein>
    <submittedName>
        <fullName evidence="1">Uncharacterized protein</fullName>
    </submittedName>
</protein>
<accession>A0A918JXW6</accession>